<keyword evidence="2" id="KW-1185">Reference proteome</keyword>
<organism evidence="1 2">
    <name type="scientific">Dictyobacter aurantiacus</name>
    <dbReference type="NCBI Taxonomy" id="1936993"/>
    <lineage>
        <taxon>Bacteria</taxon>
        <taxon>Bacillati</taxon>
        <taxon>Chloroflexota</taxon>
        <taxon>Ktedonobacteria</taxon>
        <taxon>Ktedonobacterales</taxon>
        <taxon>Dictyobacteraceae</taxon>
        <taxon>Dictyobacter</taxon>
    </lineage>
</organism>
<sequence>MHKHREVLPPDYHMTIAEIERRFYPLSFFMSEDGRHIESLSAYSWSFEGRYSIPPAVGPRHTTDVVSFPTYADAVTFCHRKQEEVDMFLAWEKKAARCEVYPERNAWYAQEIEQLTGNLPVLYGTLFKAHAVVIDTNGTWYCEDAPALDEAMIHLYERVYAEKTSVSSTEPVSA</sequence>
<gene>
    <name evidence="1" type="ORF">KDAU_15620</name>
</gene>
<protein>
    <submittedName>
        <fullName evidence="1">Uncharacterized protein</fullName>
    </submittedName>
</protein>
<evidence type="ECO:0000313" key="1">
    <source>
        <dbReference type="EMBL" id="GCE04233.1"/>
    </source>
</evidence>
<dbReference type="RefSeq" id="WP_126595408.1">
    <property type="nucleotide sequence ID" value="NZ_BIFQ01000001.1"/>
</dbReference>
<dbReference type="AlphaFoldDB" id="A0A401ZBR5"/>
<proteinExistence type="predicted"/>
<comment type="caution">
    <text evidence="1">The sequence shown here is derived from an EMBL/GenBank/DDBJ whole genome shotgun (WGS) entry which is preliminary data.</text>
</comment>
<accession>A0A401ZBR5</accession>
<dbReference type="OrthoDB" id="127107at2"/>
<evidence type="ECO:0000313" key="2">
    <source>
        <dbReference type="Proteomes" id="UP000287224"/>
    </source>
</evidence>
<name>A0A401ZBR5_9CHLR</name>
<dbReference type="EMBL" id="BIFQ01000001">
    <property type="protein sequence ID" value="GCE04233.1"/>
    <property type="molecule type" value="Genomic_DNA"/>
</dbReference>
<reference evidence="2" key="1">
    <citation type="submission" date="2018-12" db="EMBL/GenBank/DDBJ databases">
        <title>Tengunoibacter tsumagoiensis gen. nov., sp. nov., Dictyobacter kobayashii sp. nov., D. alpinus sp. nov., and D. joshuensis sp. nov. and description of Dictyobacteraceae fam. nov. within the order Ktedonobacterales isolated from Tengu-no-mugimeshi.</title>
        <authorList>
            <person name="Wang C.M."/>
            <person name="Zheng Y."/>
            <person name="Sakai Y."/>
            <person name="Toyoda A."/>
            <person name="Minakuchi Y."/>
            <person name="Abe K."/>
            <person name="Yokota A."/>
            <person name="Yabe S."/>
        </authorList>
    </citation>
    <scope>NUCLEOTIDE SEQUENCE [LARGE SCALE GENOMIC DNA]</scope>
    <source>
        <strain evidence="2">S-27</strain>
    </source>
</reference>
<dbReference type="Proteomes" id="UP000287224">
    <property type="component" value="Unassembled WGS sequence"/>
</dbReference>